<evidence type="ECO:0000256" key="17">
    <source>
        <dbReference type="ARBA" id="ARBA00023273"/>
    </source>
</evidence>
<evidence type="ECO:0000256" key="6">
    <source>
        <dbReference type="ARBA" id="ARBA00022475"/>
    </source>
</evidence>
<evidence type="ECO:0000256" key="8">
    <source>
        <dbReference type="ARBA" id="ARBA00022490"/>
    </source>
</evidence>
<dbReference type="Bgee" id="ENSOANG00000042378">
    <property type="expression patterns" value="Expressed in cerebellum and 5 other cell types or tissues"/>
</dbReference>
<sequence length="823" mass="85359">MAEQRQDSELLEDRAVSQKNLLGESHPSGDRKDLQPGYALLQDGFAHQSPTEDGSDEPGSEASEAKSTPTTEDATAPLVDEREHGDLAATPQHGDIPEGTTAEEAGVGDTPSREDQAAGDVVQAELRASTRCMREERETLGGGADELRKPGVPEGGLEGDLEGGDAEGGDPRQEPQPPRTEQPEGAGQTGGRIRPPADHPSIPLSSSKEEADVPTTTQEGKGGAPETSLASPGQAPAGGSGDVRTMLESHEVVYARFFGAPGHCGPSAAGGGPAHRDEGRSLAASGDSADPVGWCWDHQGIQGQKPFAGPGMQPGSGRRSETSMMEETQPGLPQSILGKESMAEGLGVDEDRDIDESLPQDDSPPQASPQIPQTPAGPLAATAPEETRDPLRSPADGRAPFSMLESPKSPAGSPWLGTGHRAEALGADQAMGMFRTEPQPGGRGPEAEGRAAQPVEPRGTEHGTPSDTMKAEPSGGTPVPAERVAPDRKPTAPSSGKPPSRVPQLRARVASKGKDVPGNDEKKSKGVESRSGTKMGTPRGAAGPSAPRGSANASRIPAKTTSTPKTPPSAGESARSGDRSGYSSPGSPDSRPRTPSLPTPPNREPKKVAVVRTPPKSPASVKSRLQTSSAPMPDLKNVRSKIGSTENLKHQPGGGKVQIINKKLDLSNVQSKCGSKDNIKHVPGGGSVQIVYKPVDLSRVTSKCGSLGNIHHKPGGGQVEVKSEKLDFKEKVQSKIGSLDNITHIPGGGNKKIESHKLTFRENAKAKTDHGAEIIYKSPTVSGDSSPQRLSNVSSTGSVNLVDSPQLATLADEVSASLAKQGL</sequence>
<keyword evidence="11 18" id="KW-0493">Microtubule</keyword>
<dbReference type="GO" id="GO:0030425">
    <property type="term" value="C:dendrite"/>
    <property type="evidence" value="ECO:0007669"/>
    <property type="project" value="UniProtKB-SubCell"/>
</dbReference>
<dbReference type="GO" id="GO:0005886">
    <property type="term" value="C:plasma membrane"/>
    <property type="evidence" value="ECO:0007669"/>
    <property type="project" value="UniProtKB-SubCell"/>
</dbReference>
<feature type="region of interest" description="Disordered" evidence="19">
    <location>
        <begin position="1"/>
        <end position="244"/>
    </location>
</feature>
<feature type="compositionally biased region" description="Polar residues" evidence="19">
    <location>
        <begin position="779"/>
        <end position="800"/>
    </location>
</feature>
<feature type="compositionally biased region" description="Basic and acidic residues" evidence="19">
    <location>
        <begin position="512"/>
        <end position="528"/>
    </location>
</feature>
<gene>
    <name evidence="20" type="primary">MAPT</name>
</gene>
<feature type="region of interest" description="Disordered" evidence="19">
    <location>
        <begin position="776"/>
        <end position="800"/>
    </location>
</feature>
<dbReference type="GO" id="GO:0000226">
    <property type="term" value="P:microtubule cytoskeleton organization"/>
    <property type="evidence" value="ECO:0000318"/>
    <property type="project" value="GO_Central"/>
</dbReference>
<evidence type="ECO:0000256" key="7">
    <source>
        <dbReference type="ARBA" id="ARBA00022481"/>
    </source>
</evidence>
<dbReference type="InterPro" id="IPR001084">
    <property type="entry name" value="MAP_tubulin-bd_rpt"/>
</dbReference>
<evidence type="ECO:0000313" key="21">
    <source>
        <dbReference type="Proteomes" id="UP000002279"/>
    </source>
</evidence>
<keyword evidence="10" id="KW-0597">Phosphoprotein</keyword>
<dbReference type="PROSITE" id="PS51491">
    <property type="entry name" value="TAU_MAP_2"/>
    <property type="match status" value="4"/>
</dbReference>
<feature type="compositionally biased region" description="Basic and acidic residues" evidence="19">
    <location>
        <begin position="1"/>
        <end position="16"/>
    </location>
</feature>
<evidence type="ECO:0000256" key="4">
    <source>
        <dbReference type="ARBA" id="ARBA00004489"/>
    </source>
</evidence>
<organism evidence="20 21">
    <name type="scientific">Ornithorhynchus anatinus</name>
    <name type="common">Duckbill platypus</name>
    <dbReference type="NCBI Taxonomy" id="9258"/>
    <lineage>
        <taxon>Eukaryota</taxon>
        <taxon>Metazoa</taxon>
        <taxon>Chordata</taxon>
        <taxon>Craniata</taxon>
        <taxon>Vertebrata</taxon>
        <taxon>Euteleostomi</taxon>
        <taxon>Mammalia</taxon>
        <taxon>Monotremata</taxon>
        <taxon>Ornithorhynchidae</taxon>
        <taxon>Ornithorhynchus</taxon>
    </lineage>
</organism>
<dbReference type="Pfam" id="PF00418">
    <property type="entry name" value="Tubulin-binding"/>
    <property type="match status" value="4"/>
</dbReference>
<evidence type="ECO:0000256" key="16">
    <source>
        <dbReference type="ARBA" id="ARBA00023212"/>
    </source>
</evidence>
<reference evidence="20" key="3">
    <citation type="submission" date="2025-09" db="UniProtKB">
        <authorList>
            <consortium name="Ensembl"/>
        </authorList>
    </citation>
    <scope>IDENTIFICATION</scope>
    <source>
        <strain evidence="20">Glennie</strain>
    </source>
</reference>
<evidence type="ECO:0000256" key="5">
    <source>
        <dbReference type="ARBA" id="ARBA00004514"/>
    </source>
</evidence>
<dbReference type="AlphaFoldDB" id="A0A6I8PBL6"/>
<evidence type="ECO:0000256" key="12">
    <source>
        <dbReference type="ARBA" id="ARBA00022737"/>
    </source>
</evidence>
<dbReference type="GO" id="GO:0031175">
    <property type="term" value="P:neuron projection development"/>
    <property type="evidence" value="ECO:0000318"/>
    <property type="project" value="GO_Central"/>
</dbReference>
<keyword evidence="8 18" id="KW-0963">Cytoplasm</keyword>
<dbReference type="InterPro" id="IPR027324">
    <property type="entry name" value="MAP2/MAP4/Tau"/>
</dbReference>
<dbReference type="GO" id="GO:0043005">
    <property type="term" value="C:neuron projection"/>
    <property type="evidence" value="ECO:0000318"/>
    <property type="project" value="GO_Central"/>
</dbReference>
<proteinExistence type="predicted"/>
<dbReference type="GO" id="GO:0030424">
    <property type="term" value="C:axon"/>
    <property type="evidence" value="ECO:0007669"/>
    <property type="project" value="UniProtKB-SubCell"/>
</dbReference>
<keyword evidence="14" id="KW-0007">Acetylation</keyword>
<evidence type="ECO:0000256" key="18">
    <source>
        <dbReference type="RuleBase" id="RU000686"/>
    </source>
</evidence>
<dbReference type="OMA" id="YLPQIFR"/>
<feature type="compositionally biased region" description="Low complexity" evidence="19">
    <location>
        <begin position="360"/>
        <end position="376"/>
    </location>
</feature>
<reference evidence="20 21" key="1">
    <citation type="journal article" date="2008" name="Nature">
        <title>Genome analysis of the platypus reveals unique signatures of evolution.</title>
        <authorList>
            <person name="Warren W.C."/>
            <person name="Hillier L.W."/>
            <person name="Marshall Graves J.A."/>
            <person name="Birney E."/>
            <person name="Ponting C.P."/>
            <person name="Grutzner F."/>
            <person name="Belov K."/>
            <person name="Miller W."/>
            <person name="Clarke L."/>
            <person name="Chinwalla A.T."/>
            <person name="Yang S.P."/>
            <person name="Heger A."/>
            <person name="Locke D.P."/>
            <person name="Miethke P."/>
            <person name="Waters P.D."/>
            <person name="Veyrunes F."/>
            <person name="Fulton L."/>
            <person name="Fulton B."/>
            <person name="Graves T."/>
            <person name="Wallis J."/>
            <person name="Puente X.S."/>
            <person name="Lopez-Otin C."/>
            <person name="Ordonez G.R."/>
            <person name="Eichler E.E."/>
            <person name="Chen L."/>
            <person name="Cheng Z."/>
            <person name="Deakin J.E."/>
            <person name="Alsop A."/>
            <person name="Thompson K."/>
            <person name="Kirby P."/>
            <person name="Papenfuss A.T."/>
            <person name="Wakefield M.J."/>
            <person name="Olender T."/>
            <person name="Lancet D."/>
            <person name="Huttley G.A."/>
            <person name="Smit A.F."/>
            <person name="Pask A."/>
            <person name="Temple-Smith P."/>
            <person name="Batzer M.A."/>
            <person name="Walker J.A."/>
            <person name="Konkel M.K."/>
            <person name="Harris R.S."/>
            <person name="Whittington C.M."/>
            <person name="Wong E.S."/>
            <person name="Gemmell N.J."/>
            <person name="Buschiazzo E."/>
            <person name="Vargas Jentzsch I.M."/>
            <person name="Merkel A."/>
            <person name="Schmitz J."/>
            <person name="Zemann A."/>
            <person name="Churakov G."/>
            <person name="Kriegs J.O."/>
            <person name="Brosius J."/>
            <person name="Murchison E.P."/>
            <person name="Sachidanandam R."/>
            <person name="Smith C."/>
            <person name="Hannon G.J."/>
            <person name="Tsend-Ayush E."/>
            <person name="McMillan D."/>
            <person name="Attenborough R."/>
            <person name="Rens W."/>
            <person name="Ferguson-Smith M."/>
            <person name="Lefevre C.M."/>
            <person name="Sharp J.A."/>
            <person name="Nicholas K.R."/>
            <person name="Ray D.A."/>
            <person name="Kube M."/>
            <person name="Reinhardt R."/>
            <person name="Pringle T.H."/>
            <person name="Taylor J."/>
            <person name="Jones R.C."/>
            <person name="Nixon B."/>
            <person name="Dacheux J.L."/>
            <person name="Niwa H."/>
            <person name="Sekita Y."/>
            <person name="Huang X."/>
            <person name="Stark A."/>
            <person name="Kheradpour P."/>
            <person name="Kellis M."/>
            <person name="Flicek P."/>
            <person name="Chen Y."/>
            <person name="Webber C."/>
            <person name="Hardison R."/>
            <person name="Nelson J."/>
            <person name="Hallsworth-Pepin K."/>
            <person name="Delehaunty K."/>
            <person name="Markovic C."/>
            <person name="Minx P."/>
            <person name="Feng Y."/>
            <person name="Kremitzki C."/>
            <person name="Mitreva M."/>
            <person name="Glasscock J."/>
            <person name="Wylie T."/>
            <person name="Wohldmann P."/>
            <person name="Thiru P."/>
            <person name="Nhan M.N."/>
            <person name="Pohl C.S."/>
            <person name="Smith S.M."/>
            <person name="Hou S."/>
            <person name="Nefedov M."/>
            <person name="de Jong P.J."/>
            <person name="Renfree M.B."/>
            <person name="Mardis E.R."/>
            <person name="Wilson R.K."/>
        </authorList>
    </citation>
    <scope>NUCLEOTIDE SEQUENCE [LARGE SCALE GENOMIC DNA]</scope>
    <source>
        <strain evidence="20 21">Glennie</strain>
    </source>
</reference>
<evidence type="ECO:0000256" key="1">
    <source>
        <dbReference type="ARBA" id="ARBA00004245"/>
    </source>
</evidence>
<dbReference type="PROSITE" id="PS00229">
    <property type="entry name" value="TAU_MAP_1"/>
    <property type="match status" value="2"/>
</dbReference>
<dbReference type="Ensembl" id="ENSOANT00000049497.1">
    <property type="protein sequence ID" value="ENSOANP00000049622.1"/>
    <property type="gene ID" value="ENSOANG00000042378.1"/>
</dbReference>
<protein>
    <recommendedName>
        <fullName evidence="18">Microtubule-associated protein</fullName>
    </recommendedName>
</protein>
<evidence type="ECO:0000256" key="10">
    <source>
        <dbReference type="ARBA" id="ARBA00022553"/>
    </source>
</evidence>
<dbReference type="GO" id="GO:0005829">
    <property type="term" value="C:cytosol"/>
    <property type="evidence" value="ECO:0007669"/>
    <property type="project" value="UniProtKB-SubCell"/>
</dbReference>
<keyword evidence="21" id="KW-1185">Reference proteome</keyword>
<keyword evidence="12" id="KW-0677">Repeat</keyword>
<feature type="compositionally biased region" description="Basic and acidic residues" evidence="19">
    <location>
        <begin position="132"/>
        <end position="151"/>
    </location>
</feature>
<evidence type="ECO:0000256" key="9">
    <source>
        <dbReference type="ARBA" id="ARBA00022499"/>
    </source>
</evidence>
<keyword evidence="17" id="KW-0966">Cell projection</keyword>
<evidence type="ECO:0000256" key="13">
    <source>
        <dbReference type="ARBA" id="ARBA00022843"/>
    </source>
</evidence>
<feature type="compositionally biased region" description="Low complexity" evidence="19">
    <location>
        <begin position="538"/>
        <end position="570"/>
    </location>
</feature>
<dbReference type="FunCoup" id="A0A6I8PBL6">
    <property type="interactions" value="456"/>
</dbReference>
<keyword evidence="13" id="KW-0832">Ubl conjugation</keyword>
<keyword evidence="6" id="KW-1003">Cell membrane</keyword>
<keyword evidence="7" id="KW-0488">Methylation</keyword>
<evidence type="ECO:0000256" key="15">
    <source>
        <dbReference type="ARBA" id="ARBA00023136"/>
    </source>
</evidence>
<keyword evidence="15" id="KW-0472">Membrane</keyword>
<dbReference type="GO" id="GO:0005874">
    <property type="term" value="C:microtubule"/>
    <property type="evidence" value="ECO:0007669"/>
    <property type="project" value="UniProtKB-KW"/>
</dbReference>
<comment type="subcellular location">
    <subcellularLocation>
        <location evidence="3">Cell membrane</location>
        <topology evidence="3">Peripheral membrane protein</topology>
        <orientation evidence="3">Cytoplasmic side</orientation>
    </subcellularLocation>
    <subcellularLocation>
        <location evidence="4">Cell projection</location>
        <location evidence="4">Axon</location>
    </subcellularLocation>
    <subcellularLocation>
        <location evidence="2">Cell projection</location>
        <location evidence="2">Dendrite</location>
    </subcellularLocation>
    <subcellularLocation>
        <location evidence="1 18">Cytoplasm</location>
        <location evidence="1 18">Cytoskeleton</location>
    </subcellularLocation>
    <subcellularLocation>
        <location evidence="5">Cytoplasm</location>
        <location evidence="5">Cytosol</location>
    </subcellularLocation>
</comment>
<dbReference type="GeneTree" id="ENSGT00940000155494"/>
<dbReference type="PANTHER" id="PTHR11501:SF14">
    <property type="entry name" value="MICROTUBULE-ASSOCIATED PROTEIN TAU"/>
    <property type="match status" value="1"/>
</dbReference>
<dbReference type="PRINTS" id="PR01261">
    <property type="entry name" value="TAUPROTEIN"/>
</dbReference>
<keyword evidence="16 18" id="KW-0206">Cytoskeleton</keyword>
<name>A0A6I8PBL6_ORNAN</name>
<dbReference type="InParanoid" id="A0A6I8PBL6"/>
<reference evidence="20" key="2">
    <citation type="submission" date="2025-08" db="UniProtKB">
        <authorList>
            <consortium name="Ensembl"/>
        </authorList>
    </citation>
    <scope>IDENTIFICATION</scope>
    <source>
        <strain evidence="20">Glennie</strain>
    </source>
</reference>
<dbReference type="InterPro" id="IPR002955">
    <property type="entry name" value="Tau"/>
</dbReference>
<evidence type="ECO:0000256" key="19">
    <source>
        <dbReference type="SAM" id="MobiDB-lite"/>
    </source>
</evidence>
<feature type="region of interest" description="Disordered" evidence="19">
    <location>
        <begin position="260"/>
        <end position="637"/>
    </location>
</feature>
<keyword evidence="9" id="KW-1017">Isopeptide bond</keyword>
<evidence type="ECO:0000256" key="3">
    <source>
        <dbReference type="ARBA" id="ARBA00004413"/>
    </source>
</evidence>
<evidence type="ECO:0000256" key="2">
    <source>
        <dbReference type="ARBA" id="ARBA00004279"/>
    </source>
</evidence>
<dbReference type="PANTHER" id="PTHR11501">
    <property type="entry name" value="MICROTUBULE-ASSOCIATED PROTEIN"/>
    <property type="match status" value="1"/>
</dbReference>
<dbReference type="GO" id="GO:0008017">
    <property type="term" value="F:microtubule binding"/>
    <property type="evidence" value="ECO:0000318"/>
    <property type="project" value="GO_Central"/>
</dbReference>
<feature type="compositionally biased region" description="Acidic residues" evidence="19">
    <location>
        <begin position="157"/>
        <end position="168"/>
    </location>
</feature>
<dbReference type="Proteomes" id="UP000002279">
    <property type="component" value="Chromosome 11"/>
</dbReference>
<evidence type="ECO:0000256" key="11">
    <source>
        <dbReference type="ARBA" id="ARBA00022701"/>
    </source>
</evidence>
<evidence type="ECO:0000313" key="20">
    <source>
        <dbReference type="Ensembl" id="ENSOANP00000049622.1"/>
    </source>
</evidence>
<feature type="compositionally biased region" description="Acidic residues" evidence="19">
    <location>
        <begin position="347"/>
        <end position="359"/>
    </location>
</feature>
<accession>A0A6I8PBL6</accession>
<evidence type="ECO:0000256" key="14">
    <source>
        <dbReference type="ARBA" id="ARBA00022990"/>
    </source>
</evidence>